<dbReference type="EMBL" id="CP108021">
    <property type="protein sequence ID" value="WUM21492.1"/>
    <property type="molecule type" value="Genomic_DNA"/>
</dbReference>
<feature type="region of interest" description="Disordered" evidence="1">
    <location>
        <begin position="1"/>
        <end position="22"/>
    </location>
</feature>
<evidence type="ECO:0000313" key="3">
    <source>
        <dbReference type="EMBL" id="WUM21492.1"/>
    </source>
</evidence>
<evidence type="ECO:0000313" key="4">
    <source>
        <dbReference type="Proteomes" id="UP001432128"/>
    </source>
</evidence>
<gene>
    <name evidence="3" type="ORF">OG579_06825</name>
</gene>
<keyword evidence="2" id="KW-1133">Transmembrane helix</keyword>
<reference evidence="3 4" key="1">
    <citation type="submission" date="2022-10" db="EMBL/GenBank/DDBJ databases">
        <title>The complete genomes of actinobacterial strains from the NBC collection.</title>
        <authorList>
            <person name="Joergensen T.S."/>
            <person name="Alvarez Arevalo M."/>
            <person name="Sterndorff E.B."/>
            <person name="Faurdal D."/>
            <person name="Vuksanovic O."/>
            <person name="Mourched A.-S."/>
            <person name="Charusanti P."/>
            <person name="Shaw S."/>
            <person name="Blin K."/>
            <person name="Weber T."/>
        </authorList>
    </citation>
    <scope>NUCLEOTIDE SEQUENCE [LARGE SCALE GENOMIC DNA]</scope>
    <source>
        <strain evidence="3 4">NBC_00319</strain>
    </source>
</reference>
<organism evidence="3 4">
    <name type="scientific">Williamsia herbipolensis</name>
    <dbReference type="NCBI Taxonomy" id="1603258"/>
    <lineage>
        <taxon>Bacteria</taxon>
        <taxon>Bacillati</taxon>
        <taxon>Actinomycetota</taxon>
        <taxon>Actinomycetes</taxon>
        <taxon>Mycobacteriales</taxon>
        <taxon>Nocardiaceae</taxon>
        <taxon>Williamsia</taxon>
    </lineage>
</organism>
<dbReference type="SUPFAM" id="SSF50998">
    <property type="entry name" value="Quinoprotein alcohol dehydrogenase-like"/>
    <property type="match status" value="1"/>
</dbReference>
<dbReference type="AlphaFoldDB" id="A0AAU4K672"/>
<evidence type="ECO:0000256" key="1">
    <source>
        <dbReference type="SAM" id="MobiDB-lite"/>
    </source>
</evidence>
<name>A0AAU4K672_9NOCA</name>
<keyword evidence="4" id="KW-1185">Reference proteome</keyword>
<evidence type="ECO:0008006" key="5">
    <source>
        <dbReference type="Google" id="ProtNLM"/>
    </source>
</evidence>
<dbReference type="RefSeq" id="WP_328858547.1">
    <property type="nucleotide sequence ID" value="NZ_CP108021.1"/>
</dbReference>
<protein>
    <recommendedName>
        <fullName evidence="5">PQQ-like domain-containing protein</fullName>
    </recommendedName>
</protein>
<feature type="transmembrane region" description="Helical" evidence="2">
    <location>
        <begin position="30"/>
        <end position="50"/>
    </location>
</feature>
<dbReference type="InterPro" id="IPR011047">
    <property type="entry name" value="Quinoprotein_ADH-like_sf"/>
</dbReference>
<keyword evidence="2" id="KW-0472">Membrane</keyword>
<dbReference type="KEGG" id="whr:OG579_06825"/>
<sequence>MSDARTETQTPPGGSPRGPIRPERRTRLDLAISALIVVVVIVVAAVIWYVSPSRHTTSDQAGVPLTAVTPAAVVPAGFTEGWSAPSGASTTAIVTDSAVVTADRGTVEAHDPATGTVRWSYRRNLDLCGAIAGWEASPGVVAVYRNSRGCGEVTSLDPDDGHRADTRSSDADDKITLSANADYVVSQGPTRLESWGSTLVRGVEYGRVSAPVKPGTQPRAGCRMSSSATGADQIAVIERCGDEPGYRLSIFSAAQDKDEKVKQLGSRIITSGTASPPPRVVAVSSSSVAVYLGSGGAISGGSGGPQIQVFTTGAVLSSSHEVLGDVPAPADSVPVRSDGLLSFFTGKGTVILDASALTPRYQVPGTLGPAAAMGTDLIVPGPSGITVLEAATGRQSRTIALARPGYNGGTVTLSPIGDDVAMFYGGAVHMLIGS</sequence>
<evidence type="ECO:0000256" key="2">
    <source>
        <dbReference type="SAM" id="Phobius"/>
    </source>
</evidence>
<proteinExistence type="predicted"/>
<keyword evidence="2" id="KW-0812">Transmembrane</keyword>
<dbReference type="Proteomes" id="UP001432128">
    <property type="component" value="Chromosome"/>
</dbReference>
<accession>A0AAU4K672</accession>